<dbReference type="Proteomes" id="UP000694580">
    <property type="component" value="Chromosome 1"/>
</dbReference>
<dbReference type="PROSITE" id="PS50280">
    <property type="entry name" value="SET"/>
    <property type="match status" value="1"/>
</dbReference>
<dbReference type="SUPFAM" id="SSF82199">
    <property type="entry name" value="SET domain"/>
    <property type="match status" value="1"/>
</dbReference>
<reference evidence="12 13" key="1">
    <citation type="submission" date="2020-06" db="EMBL/GenBank/DDBJ databases">
        <authorList>
            <consortium name="Wellcome Sanger Institute Data Sharing"/>
        </authorList>
    </citation>
    <scope>NUCLEOTIDE SEQUENCE [LARGE SCALE GENOMIC DNA]</scope>
</reference>
<name>A0AAY4BEX6_9TELE</name>
<evidence type="ECO:0000256" key="6">
    <source>
        <dbReference type="ARBA" id="ARBA00022771"/>
    </source>
</evidence>
<evidence type="ECO:0000256" key="2">
    <source>
        <dbReference type="ARBA" id="ARBA00022603"/>
    </source>
</evidence>
<evidence type="ECO:0000256" key="5">
    <source>
        <dbReference type="ARBA" id="ARBA00022723"/>
    </source>
</evidence>
<feature type="domain" description="SET" evidence="10">
    <location>
        <begin position="3"/>
        <end position="239"/>
    </location>
</feature>
<gene>
    <name evidence="12" type="primary">SMYD3</name>
</gene>
<dbReference type="RefSeq" id="XP_028823754.1">
    <property type="nucleotide sequence ID" value="XM_028967921.1"/>
</dbReference>
<dbReference type="Gene3D" id="1.10.220.160">
    <property type="match status" value="1"/>
</dbReference>
<dbReference type="GO" id="GO:0140999">
    <property type="term" value="F:histone H3K4 trimethyltransferase activity"/>
    <property type="evidence" value="ECO:0007669"/>
    <property type="project" value="UniProtKB-EC"/>
</dbReference>
<dbReference type="Gene3D" id="6.10.140.2220">
    <property type="match status" value="1"/>
</dbReference>
<keyword evidence="4" id="KW-0949">S-adenosyl-L-methionine</keyword>
<feature type="domain" description="MYND-type" evidence="11">
    <location>
        <begin position="48"/>
        <end position="86"/>
    </location>
</feature>
<evidence type="ECO:0000313" key="12">
    <source>
        <dbReference type="Ensembl" id="ENSDCDP00010019455.1"/>
    </source>
</evidence>
<keyword evidence="6 9" id="KW-0863">Zinc-finger</keyword>
<protein>
    <recommendedName>
        <fullName evidence="1">[histone H3]-lysine(4) N-trimethyltransferase</fullName>
        <ecNumber evidence="1">2.1.1.354</ecNumber>
    </recommendedName>
</protein>
<organism evidence="12 13">
    <name type="scientific">Denticeps clupeoides</name>
    <name type="common">denticle herring</name>
    <dbReference type="NCBI Taxonomy" id="299321"/>
    <lineage>
        <taxon>Eukaryota</taxon>
        <taxon>Metazoa</taxon>
        <taxon>Chordata</taxon>
        <taxon>Craniata</taxon>
        <taxon>Vertebrata</taxon>
        <taxon>Euteleostomi</taxon>
        <taxon>Actinopterygii</taxon>
        <taxon>Neopterygii</taxon>
        <taxon>Teleostei</taxon>
        <taxon>Clupei</taxon>
        <taxon>Clupeiformes</taxon>
        <taxon>Denticipitoidei</taxon>
        <taxon>Denticipitidae</taxon>
        <taxon>Denticeps</taxon>
    </lineage>
</organism>
<dbReference type="AlphaFoldDB" id="A0AAY4BEX6"/>
<dbReference type="Gene3D" id="1.25.40.970">
    <property type="match status" value="1"/>
</dbReference>
<evidence type="ECO:0000256" key="7">
    <source>
        <dbReference type="ARBA" id="ARBA00022833"/>
    </source>
</evidence>
<dbReference type="FunFam" id="2.170.270.10:FF:000013">
    <property type="entry name" value="Histone-lysine N-methyltransferase SMYD1 isoform 1"/>
    <property type="match status" value="1"/>
</dbReference>
<dbReference type="InterPro" id="IPR011990">
    <property type="entry name" value="TPR-like_helical_dom_sf"/>
</dbReference>
<keyword evidence="2" id="KW-0489">Methyltransferase</keyword>
<evidence type="ECO:0000256" key="1">
    <source>
        <dbReference type="ARBA" id="ARBA00012182"/>
    </source>
</evidence>
<accession>A0AAY4BEX6</accession>
<dbReference type="SMART" id="SM00317">
    <property type="entry name" value="SET"/>
    <property type="match status" value="1"/>
</dbReference>
<dbReference type="GeneID" id="114781280"/>
<keyword evidence="3" id="KW-0808">Transferase</keyword>
<dbReference type="InterPro" id="IPR050869">
    <property type="entry name" value="H3K4_H4K5_MeTrfase"/>
</dbReference>
<evidence type="ECO:0000313" key="13">
    <source>
        <dbReference type="Proteomes" id="UP000694580"/>
    </source>
</evidence>
<dbReference type="GeneTree" id="ENSGT00940000156766"/>
<evidence type="ECO:0000259" key="11">
    <source>
        <dbReference type="PROSITE" id="PS50865"/>
    </source>
</evidence>
<dbReference type="Gene3D" id="1.25.40.10">
    <property type="entry name" value="Tetratricopeptide repeat domain"/>
    <property type="match status" value="1"/>
</dbReference>
<dbReference type="InterPro" id="IPR001214">
    <property type="entry name" value="SET_dom"/>
</dbReference>
<sequence length="433" mass="48816">MALRVERFIARGKGNGLRAVGSAATGELLYTGSPLACCVSKNCLSSACHNCFARSDSLQRCSQCKIARYCNVRCQKQAWLEHKRECKYFKSLQPRVPPDSVRLAARIIFTLLGGSHGGAQDLYSIMQHESHLEDMSKEKTEGLAQLASILQLCVAEEARDWSLLPPGLDPIGLIARVTCNCFTISDGELQEIGVGLYPSMSLLNHNCRPNCVMLFEGKTIYLRAIRDIQAQEELTISYTDALFPRAERCRRLQEQYHFLCVCQHCSTAEQDADMLAGDEEAWISLKDAVPRLESLQLEQKWDQILTECQALVGRHGGAVPDRNVYLLRLLDLALDACISLGQFERALLWGRRTLEPYELYYSDPHPARAVQLMRVGKLQRCLGRVDEALETFRQAYDIMKVTHGSDHTLTNELRGSLEEFRAELNCTAARKRR</sequence>
<comment type="catalytic activity">
    <reaction evidence="8">
        <text>L-lysyl(4)-[histone H3] + 3 S-adenosyl-L-methionine = N(6),N(6),N(6)-trimethyl-L-lysyl(4)-[histone H3] + 3 S-adenosyl-L-homocysteine + 3 H(+)</text>
        <dbReference type="Rhea" id="RHEA:60260"/>
        <dbReference type="Rhea" id="RHEA-COMP:15537"/>
        <dbReference type="Rhea" id="RHEA-COMP:15547"/>
        <dbReference type="ChEBI" id="CHEBI:15378"/>
        <dbReference type="ChEBI" id="CHEBI:29969"/>
        <dbReference type="ChEBI" id="CHEBI:57856"/>
        <dbReference type="ChEBI" id="CHEBI:59789"/>
        <dbReference type="ChEBI" id="CHEBI:61961"/>
        <dbReference type="EC" id="2.1.1.354"/>
    </reaction>
</comment>
<reference evidence="12" key="2">
    <citation type="submission" date="2025-08" db="UniProtKB">
        <authorList>
            <consortium name="Ensembl"/>
        </authorList>
    </citation>
    <scope>IDENTIFICATION</scope>
</reference>
<dbReference type="Pfam" id="PF00856">
    <property type="entry name" value="SET"/>
    <property type="match status" value="1"/>
</dbReference>
<dbReference type="Ensembl" id="ENSDCDT00010020568.1">
    <property type="protein sequence ID" value="ENSDCDP00010019455.1"/>
    <property type="gene ID" value="ENSDCDG00010008781.1"/>
</dbReference>
<dbReference type="PANTHER" id="PTHR12197:SF288">
    <property type="entry name" value="HISTONE-LYSINE N-METHYLTRANSFERASE SMYD3"/>
    <property type="match status" value="1"/>
</dbReference>
<dbReference type="Gene3D" id="2.170.270.10">
    <property type="entry name" value="SET domain"/>
    <property type="match status" value="1"/>
</dbReference>
<evidence type="ECO:0000259" key="10">
    <source>
        <dbReference type="PROSITE" id="PS50280"/>
    </source>
</evidence>
<dbReference type="PROSITE" id="PS50865">
    <property type="entry name" value="ZF_MYND_2"/>
    <property type="match status" value="1"/>
</dbReference>
<evidence type="ECO:0000256" key="4">
    <source>
        <dbReference type="ARBA" id="ARBA00022691"/>
    </source>
</evidence>
<dbReference type="InterPro" id="IPR046341">
    <property type="entry name" value="SET_dom_sf"/>
</dbReference>
<dbReference type="GO" id="GO:0008270">
    <property type="term" value="F:zinc ion binding"/>
    <property type="evidence" value="ECO:0007669"/>
    <property type="project" value="UniProtKB-KW"/>
</dbReference>
<dbReference type="SUPFAM" id="SSF48452">
    <property type="entry name" value="TPR-like"/>
    <property type="match status" value="1"/>
</dbReference>
<keyword evidence="7" id="KW-0862">Zinc</keyword>
<keyword evidence="5" id="KW-0479">Metal-binding</keyword>
<dbReference type="InterPro" id="IPR002893">
    <property type="entry name" value="Znf_MYND"/>
</dbReference>
<keyword evidence="13" id="KW-1185">Reference proteome</keyword>
<dbReference type="PANTHER" id="PTHR12197">
    <property type="entry name" value="HISTONE-LYSINE N-METHYLTRANSFERASE SMYD"/>
    <property type="match status" value="1"/>
</dbReference>
<dbReference type="GO" id="GO:0032259">
    <property type="term" value="P:methylation"/>
    <property type="evidence" value="ECO:0007669"/>
    <property type="project" value="UniProtKB-KW"/>
</dbReference>
<dbReference type="EC" id="2.1.1.354" evidence="1"/>
<evidence type="ECO:0000256" key="8">
    <source>
        <dbReference type="ARBA" id="ARBA00047571"/>
    </source>
</evidence>
<dbReference type="GO" id="GO:0005634">
    <property type="term" value="C:nucleus"/>
    <property type="evidence" value="ECO:0007669"/>
    <property type="project" value="TreeGrafter"/>
</dbReference>
<evidence type="ECO:0000256" key="3">
    <source>
        <dbReference type="ARBA" id="ARBA00022679"/>
    </source>
</evidence>
<evidence type="ECO:0000256" key="9">
    <source>
        <dbReference type="PROSITE-ProRule" id="PRU00134"/>
    </source>
</evidence>
<proteinExistence type="predicted"/>
<reference evidence="12" key="3">
    <citation type="submission" date="2025-09" db="UniProtKB">
        <authorList>
            <consortium name="Ensembl"/>
        </authorList>
    </citation>
    <scope>IDENTIFICATION</scope>
</reference>